<dbReference type="PIRSF" id="PIRSF037395">
    <property type="entry name" value="UCP037395_ABCper"/>
    <property type="match status" value="1"/>
</dbReference>
<feature type="transmembrane region" description="Helical" evidence="1">
    <location>
        <begin position="87"/>
        <end position="105"/>
    </location>
</feature>
<proteinExistence type="predicted"/>
<dbReference type="Pfam" id="PF12822">
    <property type="entry name" value="ECF_trnsprt"/>
    <property type="match status" value="1"/>
</dbReference>
<evidence type="ECO:0000256" key="1">
    <source>
        <dbReference type="SAM" id="Phobius"/>
    </source>
</evidence>
<reference evidence="2 3" key="1">
    <citation type="submission" date="2021-03" db="EMBL/GenBank/DDBJ databases">
        <authorList>
            <person name="Grouzdev D.S."/>
        </authorList>
    </citation>
    <scope>NUCLEOTIDE SEQUENCE [LARGE SCALE GENOMIC DNA]</scope>
    <source>
        <strain evidence="2 3">M50-1</strain>
    </source>
</reference>
<dbReference type="InterPro" id="IPR017196">
    <property type="entry name" value="ECF_substrate-spec_UCP037395"/>
</dbReference>
<gene>
    <name evidence="2" type="ORF">EYB53_013010</name>
</gene>
<feature type="transmembrane region" description="Helical" evidence="1">
    <location>
        <begin position="221"/>
        <end position="243"/>
    </location>
</feature>
<keyword evidence="3" id="KW-1185">Reference proteome</keyword>
<keyword evidence="1" id="KW-1133">Transmembrane helix</keyword>
<organism evidence="2 3">
    <name type="scientific">Candidatus Chloroploca mongolica</name>
    <dbReference type="NCBI Taxonomy" id="2528176"/>
    <lineage>
        <taxon>Bacteria</taxon>
        <taxon>Bacillati</taxon>
        <taxon>Chloroflexota</taxon>
        <taxon>Chloroflexia</taxon>
        <taxon>Chloroflexales</taxon>
        <taxon>Chloroflexineae</taxon>
        <taxon>Oscillochloridaceae</taxon>
        <taxon>Candidatus Chloroploca</taxon>
    </lineage>
</organism>
<feature type="transmembrane region" description="Helical" evidence="1">
    <location>
        <begin position="62"/>
        <end position="81"/>
    </location>
</feature>
<feature type="transmembrane region" description="Helical" evidence="1">
    <location>
        <begin position="165"/>
        <end position="188"/>
    </location>
</feature>
<dbReference type="Gene3D" id="1.10.1760.20">
    <property type="match status" value="1"/>
</dbReference>
<dbReference type="Proteomes" id="UP001193081">
    <property type="component" value="Unassembled WGS sequence"/>
</dbReference>
<protein>
    <submittedName>
        <fullName evidence="2">ECF transporter S component</fullName>
    </submittedName>
</protein>
<evidence type="ECO:0000313" key="3">
    <source>
        <dbReference type="Proteomes" id="UP001193081"/>
    </source>
</evidence>
<comment type="caution">
    <text evidence="2">The sequence shown here is derived from an EMBL/GenBank/DDBJ whole genome shotgun (WGS) entry which is preliminary data.</text>
</comment>
<sequence>MIIGFTTVIGIIAFLYPFWLPTVATGGVGGAHAGTAPVILTTLVGLSFLALLLEAQRAAEHALLVALLGVLVAMNAILRFIDVALPLPGGFSPIFVLIILTGYLFGGSFGFLMGTMTLLVSALITGGVGPWLPFQMLTAGWVGLTAPLCRGPIQLLGGVGRYREVLVLAVFGALWGFGYGAIMNLWFWPFASGPVEQYWQTGIGFIETVRRYLTFYLATSLLWDVAGSLGNGLLIAAFGGPILRVLRRFQRRFAFVLRHVPLSEGL</sequence>
<evidence type="ECO:0000313" key="2">
    <source>
        <dbReference type="EMBL" id="MBP1466628.1"/>
    </source>
</evidence>
<accession>A0ABS4DB01</accession>
<name>A0ABS4DB01_9CHLR</name>
<keyword evidence="1" id="KW-0812">Transmembrane</keyword>
<keyword evidence="1" id="KW-0472">Membrane</keyword>
<feature type="transmembrane region" description="Helical" evidence="1">
    <location>
        <begin position="36"/>
        <end position="55"/>
    </location>
</feature>
<dbReference type="EMBL" id="SIJK02000021">
    <property type="protein sequence ID" value="MBP1466628.1"/>
    <property type="molecule type" value="Genomic_DNA"/>
</dbReference>
<dbReference type="RefSeq" id="WP_205712650.1">
    <property type="nucleotide sequence ID" value="NZ_SIJK02000021.1"/>
</dbReference>
<dbReference type="InterPro" id="IPR024529">
    <property type="entry name" value="ECF_trnsprt_substrate-spec"/>
</dbReference>